<comment type="caution">
    <text evidence="5">The sequence shown here is derived from an EMBL/GenBank/DDBJ whole genome shotgun (WGS) entry which is preliminary data.</text>
</comment>
<gene>
    <name evidence="5" type="primary">drrA</name>
    <name evidence="5" type="ORF">Mcate_00350</name>
</gene>
<dbReference type="OrthoDB" id="29975at2"/>
<dbReference type="EMBL" id="QWKX01000005">
    <property type="protein sequence ID" value="RIH79527.1"/>
    <property type="molecule type" value="Genomic_DNA"/>
</dbReference>
<name>A0A399E469_9DEIN</name>
<evidence type="ECO:0000259" key="4">
    <source>
        <dbReference type="PROSITE" id="PS50893"/>
    </source>
</evidence>
<dbReference type="Proteomes" id="UP000266089">
    <property type="component" value="Unassembled WGS sequence"/>
</dbReference>
<dbReference type="GO" id="GO:0005524">
    <property type="term" value="F:ATP binding"/>
    <property type="evidence" value="ECO:0007669"/>
    <property type="project" value="UniProtKB-KW"/>
</dbReference>
<dbReference type="InterPro" id="IPR027417">
    <property type="entry name" value="P-loop_NTPase"/>
</dbReference>
<dbReference type="PROSITE" id="PS50893">
    <property type="entry name" value="ABC_TRANSPORTER_2"/>
    <property type="match status" value="1"/>
</dbReference>
<dbReference type="AlphaFoldDB" id="A0A399E469"/>
<evidence type="ECO:0000256" key="1">
    <source>
        <dbReference type="ARBA" id="ARBA00022448"/>
    </source>
</evidence>
<dbReference type="SUPFAM" id="SSF52540">
    <property type="entry name" value="P-loop containing nucleoside triphosphate hydrolases"/>
    <property type="match status" value="1"/>
</dbReference>
<dbReference type="GO" id="GO:0016887">
    <property type="term" value="F:ATP hydrolysis activity"/>
    <property type="evidence" value="ECO:0007669"/>
    <property type="project" value="InterPro"/>
</dbReference>
<dbReference type="InterPro" id="IPR003593">
    <property type="entry name" value="AAA+_ATPase"/>
</dbReference>
<evidence type="ECO:0000256" key="3">
    <source>
        <dbReference type="ARBA" id="ARBA00022840"/>
    </source>
</evidence>
<dbReference type="PANTHER" id="PTHR42711:SF16">
    <property type="entry name" value="ABC TRANSPORTER ATP-BINDING PROTEIN"/>
    <property type="match status" value="1"/>
</dbReference>
<accession>A0A399E469</accession>
<dbReference type="Gene3D" id="3.40.50.300">
    <property type="entry name" value="P-loop containing nucleotide triphosphate hydrolases"/>
    <property type="match status" value="1"/>
</dbReference>
<dbReference type="SMART" id="SM00382">
    <property type="entry name" value="AAA"/>
    <property type="match status" value="1"/>
</dbReference>
<sequence>MNAVLEATGLRKRFGNLVAVDGVSLHLAAGEVLAFLGPNGAGKTTTIKMLAGLLWPDGGQVHLLGKSPHQNPWALRHLGAVLEGNRNVYWRMTALENLVYFGVARGLRYQAAQRRAQALLEQLELGSKSHTEVRHLSRGMQQKLSLAVALMHDPELLLLDEPTLGLDVESALRVEAMVRELAQAGKAILLTTHQLEVAQRLASRIAIIQQGHIVLEGRTPEVLGRFAGEHYLIETETPLSPAQLSHLRSLGLEGEEPPYVYHGDSDGLWRLLEALKPTPLKKVARAEADLLDVFLKVVGRA</sequence>
<dbReference type="Pfam" id="PF00005">
    <property type="entry name" value="ABC_tran"/>
    <property type="match status" value="1"/>
</dbReference>
<dbReference type="InterPro" id="IPR003439">
    <property type="entry name" value="ABC_transporter-like_ATP-bd"/>
</dbReference>
<keyword evidence="3 5" id="KW-0067">ATP-binding</keyword>
<organism evidence="5 6">
    <name type="scientific">Meiothermus taiwanensis</name>
    <dbReference type="NCBI Taxonomy" id="172827"/>
    <lineage>
        <taxon>Bacteria</taxon>
        <taxon>Thermotogati</taxon>
        <taxon>Deinococcota</taxon>
        <taxon>Deinococci</taxon>
        <taxon>Thermales</taxon>
        <taxon>Thermaceae</taxon>
        <taxon>Meiothermus</taxon>
    </lineage>
</organism>
<dbReference type="CDD" id="cd03230">
    <property type="entry name" value="ABC_DR_subfamily_A"/>
    <property type="match status" value="1"/>
</dbReference>
<evidence type="ECO:0000313" key="5">
    <source>
        <dbReference type="EMBL" id="RIH79527.1"/>
    </source>
</evidence>
<dbReference type="EC" id="3.6.3.-" evidence="5"/>
<reference evidence="5 6" key="1">
    <citation type="submission" date="2018-08" db="EMBL/GenBank/DDBJ databases">
        <title>Meiothermus cateniformans JCM 15151 genome sequencing project.</title>
        <authorList>
            <person name="Da Costa M.S."/>
            <person name="Albuquerque L."/>
            <person name="Raposo P."/>
            <person name="Froufe H.J.C."/>
            <person name="Barroso C.S."/>
            <person name="Egas C."/>
        </authorList>
    </citation>
    <scope>NUCLEOTIDE SEQUENCE [LARGE SCALE GENOMIC DNA]</scope>
    <source>
        <strain evidence="5 6">JCM 15151</strain>
    </source>
</reference>
<keyword evidence="1" id="KW-0813">Transport</keyword>
<dbReference type="RefSeq" id="WP_027887189.1">
    <property type="nucleotide sequence ID" value="NZ_JBHSXZ010000004.1"/>
</dbReference>
<evidence type="ECO:0000313" key="6">
    <source>
        <dbReference type="Proteomes" id="UP000266089"/>
    </source>
</evidence>
<proteinExistence type="predicted"/>
<keyword evidence="2" id="KW-0547">Nucleotide-binding</keyword>
<feature type="domain" description="ABC transporter" evidence="4">
    <location>
        <begin position="5"/>
        <end position="235"/>
    </location>
</feature>
<dbReference type="PANTHER" id="PTHR42711">
    <property type="entry name" value="ABC TRANSPORTER ATP-BINDING PROTEIN"/>
    <property type="match status" value="1"/>
</dbReference>
<evidence type="ECO:0000256" key="2">
    <source>
        <dbReference type="ARBA" id="ARBA00022741"/>
    </source>
</evidence>
<dbReference type="InterPro" id="IPR050763">
    <property type="entry name" value="ABC_transporter_ATP-binding"/>
</dbReference>
<keyword evidence="5" id="KW-0378">Hydrolase</keyword>
<protein>
    <submittedName>
        <fullName evidence="5">Daunorubicin/doxorubicin resistance ATP-binding protein DrrA</fullName>
        <ecNumber evidence="5">3.6.3.-</ecNumber>
    </submittedName>
</protein>